<dbReference type="GO" id="GO:0006355">
    <property type="term" value="P:regulation of DNA-templated transcription"/>
    <property type="evidence" value="ECO:0007669"/>
    <property type="project" value="InterPro"/>
</dbReference>
<sequence length="179" mass="20736">MDKFNFVRDGMIRLPPGFRFQPTDEEIVFQYLKRKVLSWPLPASIIPEINVCKHDPWDLPGDLGQEKYFFSNNEAKYPNGNRVNRATSSGYWKATGMDKQIVSSSRNQAVGMRKTLVFYRGKPPHGSRTEWIMHEYRLVSLGNITCDFQETSSSPQAGFYKVLHCLYYNTLSDKKVIQQ</sequence>
<dbReference type="Proteomes" id="UP001141552">
    <property type="component" value="Unassembled WGS sequence"/>
</dbReference>
<dbReference type="EMBL" id="JAKUCV010000418">
    <property type="protein sequence ID" value="KAJ4850141.1"/>
    <property type="molecule type" value="Genomic_DNA"/>
</dbReference>
<reference evidence="6" key="2">
    <citation type="journal article" date="2023" name="Plants (Basel)">
        <title>Annotation of the Turnera subulata (Passifloraceae) Draft Genome Reveals the S-Locus Evolved after the Divergence of Turneroideae from Passifloroideae in a Stepwise Manner.</title>
        <authorList>
            <person name="Henning P.M."/>
            <person name="Roalson E.H."/>
            <person name="Mir W."/>
            <person name="McCubbin A.G."/>
            <person name="Shore J.S."/>
        </authorList>
    </citation>
    <scope>NUCLEOTIDE SEQUENCE</scope>
    <source>
        <strain evidence="6">F60SS</strain>
    </source>
</reference>
<protein>
    <recommendedName>
        <fullName evidence="5">NAC domain-containing protein</fullName>
    </recommendedName>
</protein>
<keyword evidence="3" id="KW-0804">Transcription</keyword>
<evidence type="ECO:0000313" key="6">
    <source>
        <dbReference type="EMBL" id="KAJ4850141.1"/>
    </source>
</evidence>
<dbReference type="GO" id="GO:0003677">
    <property type="term" value="F:DNA binding"/>
    <property type="evidence" value="ECO:0007669"/>
    <property type="project" value="UniProtKB-KW"/>
</dbReference>
<keyword evidence="2" id="KW-0238">DNA-binding</keyword>
<dbReference type="SUPFAM" id="SSF101941">
    <property type="entry name" value="NAC domain"/>
    <property type="match status" value="1"/>
</dbReference>
<evidence type="ECO:0000256" key="2">
    <source>
        <dbReference type="ARBA" id="ARBA00023125"/>
    </source>
</evidence>
<keyword evidence="4" id="KW-0539">Nucleus</keyword>
<evidence type="ECO:0000313" key="7">
    <source>
        <dbReference type="Proteomes" id="UP001141552"/>
    </source>
</evidence>
<dbReference type="InterPro" id="IPR036093">
    <property type="entry name" value="NAC_dom_sf"/>
</dbReference>
<dbReference type="Pfam" id="PF02365">
    <property type="entry name" value="NAM"/>
    <property type="match status" value="1"/>
</dbReference>
<dbReference type="Gene3D" id="2.170.150.80">
    <property type="entry name" value="NAC domain"/>
    <property type="match status" value="1"/>
</dbReference>
<dbReference type="PANTHER" id="PTHR31744:SF93">
    <property type="entry name" value="NAC DOMAIN-CONTAINING PROTEIN"/>
    <property type="match status" value="1"/>
</dbReference>
<dbReference type="OrthoDB" id="1871428at2759"/>
<evidence type="ECO:0000259" key="5">
    <source>
        <dbReference type="PROSITE" id="PS51005"/>
    </source>
</evidence>
<organism evidence="6 7">
    <name type="scientific">Turnera subulata</name>
    <dbReference type="NCBI Taxonomy" id="218843"/>
    <lineage>
        <taxon>Eukaryota</taxon>
        <taxon>Viridiplantae</taxon>
        <taxon>Streptophyta</taxon>
        <taxon>Embryophyta</taxon>
        <taxon>Tracheophyta</taxon>
        <taxon>Spermatophyta</taxon>
        <taxon>Magnoliopsida</taxon>
        <taxon>eudicotyledons</taxon>
        <taxon>Gunneridae</taxon>
        <taxon>Pentapetalae</taxon>
        <taxon>rosids</taxon>
        <taxon>fabids</taxon>
        <taxon>Malpighiales</taxon>
        <taxon>Passifloraceae</taxon>
        <taxon>Turnera</taxon>
    </lineage>
</organism>
<dbReference type="PANTHER" id="PTHR31744">
    <property type="entry name" value="PROTEIN CUP-SHAPED COTYLEDON 2-RELATED"/>
    <property type="match status" value="1"/>
</dbReference>
<feature type="domain" description="NAC" evidence="5">
    <location>
        <begin position="14"/>
        <end position="169"/>
    </location>
</feature>
<accession>A0A9Q0JP87</accession>
<gene>
    <name evidence="6" type="ORF">Tsubulata_000619</name>
</gene>
<keyword evidence="1" id="KW-0805">Transcription regulation</keyword>
<reference evidence="6" key="1">
    <citation type="submission" date="2022-02" db="EMBL/GenBank/DDBJ databases">
        <authorList>
            <person name="Henning P.M."/>
            <person name="McCubbin A.G."/>
            <person name="Shore J.S."/>
        </authorList>
    </citation>
    <scope>NUCLEOTIDE SEQUENCE</scope>
    <source>
        <strain evidence="6">F60SS</strain>
        <tissue evidence="6">Leaves</tissue>
    </source>
</reference>
<proteinExistence type="predicted"/>
<keyword evidence="7" id="KW-1185">Reference proteome</keyword>
<comment type="caution">
    <text evidence="6">The sequence shown here is derived from an EMBL/GenBank/DDBJ whole genome shotgun (WGS) entry which is preliminary data.</text>
</comment>
<dbReference type="AlphaFoldDB" id="A0A9Q0JP87"/>
<evidence type="ECO:0000256" key="3">
    <source>
        <dbReference type="ARBA" id="ARBA00023163"/>
    </source>
</evidence>
<name>A0A9Q0JP87_9ROSI</name>
<dbReference type="PROSITE" id="PS51005">
    <property type="entry name" value="NAC"/>
    <property type="match status" value="1"/>
</dbReference>
<evidence type="ECO:0000256" key="4">
    <source>
        <dbReference type="ARBA" id="ARBA00023242"/>
    </source>
</evidence>
<evidence type="ECO:0000256" key="1">
    <source>
        <dbReference type="ARBA" id="ARBA00023015"/>
    </source>
</evidence>
<dbReference type="InterPro" id="IPR003441">
    <property type="entry name" value="NAC-dom"/>
</dbReference>